<dbReference type="InterPro" id="IPR051164">
    <property type="entry name" value="NmrA-like_oxidored"/>
</dbReference>
<keyword evidence="5" id="KW-1185">Reference proteome</keyword>
<dbReference type="PANTHER" id="PTHR42748">
    <property type="entry name" value="NITROGEN METABOLITE REPRESSION PROTEIN NMRA FAMILY MEMBER"/>
    <property type="match status" value="1"/>
</dbReference>
<dbReference type="InterPro" id="IPR036291">
    <property type="entry name" value="NAD(P)-bd_dom_sf"/>
</dbReference>
<dbReference type="PANTHER" id="PTHR42748:SF11">
    <property type="entry name" value="NMRA-LIKE DOMAIN-CONTAINING PROTEIN"/>
    <property type="match status" value="1"/>
</dbReference>
<protein>
    <submittedName>
        <fullName evidence="4">NmrA-like domain, NAD(P)-binding domain superfamily</fullName>
    </submittedName>
</protein>
<feature type="domain" description="NmrA-like" evidence="3">
    <location>
        <begin position="116"/>
        <end position="272"/>
    </location>
</feature>
<evidence type="ECO:0000259" key="3">
    <source>
        <dbReference type="Pfam" id="PF05368"/>
    </source>
</evidence>
<comment type="similarity">
    <text evidence="1">Belongs to the NmrA-type oxidoreductase family.</text>
</comment>
<dbReference type="Proteomes" id="UP001056384">
    <property type="component" value="Chromosome 8"/>
</dbReference>
<dbReference type="EMBL" id="CP099425">
    <property type="protein sequence ID" value="USW55974.1"/>
    <property type="molecule type" value="Genomic_DNA"/>
</dbReference>
<name>A0A9Q9AW27_9PEZI</name>
<organism evidence="4 5">
    <name type="scientific">Septoria linicola</name>
    <dbReference type="NCBI Taxonomy" id="215465"/>
    <lineage>
        <taxon>Eukaryota</taxon>
        <taxon>Fungi</taxon>
        <taxon>Dikarya</taxon>
        <taxon>Ascomycota</taxon>
        <taxon>Pezizomycotina</taxon>
        <taxon>Dothideomycetes</taxon>
        <taxon>Dothideomycetidae</taxon>
        <taxon>Mycosphaerellales</taxon>
        <taxon>Mycosphaerellaceae</taxon>
        <taxon>Septoria</taxon>
    </lineage>
</organism>
<dbReference type="SUPFAM" id="SSF51735">
    <property type="entry name" value="NAD(P)-binding Rossmann-fold domains"/>
    <property type="match status" value="1"/>
</dbReference>
<evidence type="ECO:0000313" key="5">
    <source>
        <dbReference type="Proteomes" id="UP001056384"/>
    </source>
</evidence>
<keyword evidence="2" id="KW-0521">NADP</keyword>
<reference evidence="4" key="1">
    <citation type="submission" date="2022-06" db="EMBL/GenBank/DDBJ databases">
        <title>Complete genome sequences of two strains of the flax pathogen Septoria linicola.</title>
        <authorList>
            <person name="Lapalu N."/>
            <person name="Simon A."/>
            <person name="Demenou B."/>
            <person name="Paumier D."/>
            <person name="Guillot M.-P."/>
            <person name="Gout L."/>
            <person name="Valade R."/>
        </authorList>
    </citation>
    <scope>NUCLEOTIDE SEQUENCE</scope>
    <source>
        <strain evidence="4">SE15195</strain>
    </source>
</reference>
<evidence type="ECO:0000313" key="4">
    <source>
        <dbReference type="EMBL" id="USW55974.1"/>
    </source>
</evidence>
<dbReference type="OrthoDB" id="300709at2759"/>
<accession>A0A9Q9AW27</accession>
<sequence>MSKLLAVVGATGNQGSSVITAILNDTSLSRQYKIRAVTRNVTSAKAPGPLLPRHPLTNVHTISLMSTPASGPNAAEQEFHTIKVTADIAVAQGVQYIIFSTLPSPEQKSTFALFQYKARFNCPGSFMQNFLDLGMAGVRKWEEDGGKWVMERHVSKETKLPLINAVGDTGKFVAAILVEPERFSGKVVRAVAREYSHEEIVGCLSRVTGKEIAYRQVRLRGAIEEMAGWEALVVEYFGYLEKFGYFGPAQEESVERSVANVKGKLSTFKEYLEAHPVRLE</sequence>
<dbReference type="GO" id="GO:0005634">
    <property type="term" value="C:nucleus"/>
    <property type="evidence" value="ECO:0007669"/>
    <property type="project" value="TreeGrafter"/>
</dbReference>
<feature type="domain" description="NmrA-like" evidence="3">
    <location>
        <begin position="1"/>
        <end position="109"/>
    </location>
</feature>
<dbReference type="Pfam" id="PF05368">
    <property type="entry name" value="NmrA"/>
    <property type="match status" value="2"/>
</dbReference>
<dbReference type="Gene3D" id="3.40.50.720">
    <property type="entry name" value="NAD(P)-binding Rossmann-like Domain"/>
    <property type="match status" value="1"/>
</dbReference>
<evidence type="ECO:0000256" key="2">
    <source>
        <dbReference type="ARBA" id="ARBA00022857"/>
    </source>
</evidence>
<dbReference type="AlphaFoldDB" id="A0A9Q9AW27"/>
<evidence type="ECO:0000256" key="1">
    <source>
        <dbReference type="ARBA" id="ARBA00006328"/>
    </source>
</evidence>
<gene>
    <name evidence="4" type="ORF">Slin15195_G092930</name>
</gene>
<dbReference type="InterPro" id="IPR008030">
    <property type="entry name" value="NmrA-like"/>
</dbReference>
<proteinExistence type="inferred from homology"/>